<comment type="catalytic activity">
    <reaction evidence="3">
        <text>C-terminal L-alpha-aminoacyl-L-glutamyl-L-glutamyl-[tubulin] + H2O = C-terminal L-alpha-aminoacyl-L-glutamyl-[tubulin] + L-glutamate</text>
        <dbReference type="Rhea" id="RHEA:63792"/>
        <dbReference type="Rhea" id="RHEA-COMP:16435"/>
        <dbReference type="Rhea" id="RHEA-COMP:16436"/>
        <dbReference type="ChEBI" id="CHEBI:15377"/>
        <dbReference type="ChEBI" id="CHEBI:29985"/>
        <dbReference type="ChEBI" id="CHEBI:149555"/>
        <dbReference type="ChEBI" id="CHEBI:149556"/>
        <dbReference type="EC" id="3.4.17.24"/>
    </reaction>
    <physiologicalReaction direction="left-to-right" evidence="3">
        <dbReference type="Rhea" id="RHEA:63793"/>
    </physiologicalReaction>
</comment>
<gene>
    <name evidence="8" type="ORF">Poli38472_002399</name>
</gene>
<feature type="region of interest" description="Disordered" evidence="6">
    <location>
        <begin position="578"/>
        <end position="599"/>
    </location>
</feature>
<dbReference type="SUPFAM" id="SSF48371">
    <property type="entry name" value="ARM repeat"/>
    <property type="match status" value="1"/>
</dbReference>
<feature type="region of interest" description="Disordered" evidence="6">
    <location>
        <begin position="707"/>
        <end position="731"/>
    </location>
</feature>
<comment type="caution">
    <text evidence="8">The sequence shown here is derived from an EMBL/GenBank/DDBJ whole genome shotgun (WGS) entry which is preliminary data.</text>
</comment>
<keyword evidence="9" id="KW-1185">Reference proteome</keyword>
<dbReference type="Gene3D" id="2.60.40.3120">
    <property type="match status" value="1"/>
</dbReference>
<feature type="region of interest" description="Disordered" evidence="6">
    <location>
        <begin position="781"/>
        <end position="822"/>
    </location>
</feature>
<evidence type="ECO:0000256" key="3">
    <source>
        <dbReference type="ARBA" id="ARBA00024524"/>
    </source>
</evidence>
<dbReference type="InterPro" id="IPR040626">
    <property type="entry name" value="Pepdidase_M14_N"/>
</dbReference>
<evidence type="ECO:0000259" key="7">
    <source>
        <dbReference type="PROSITE" id="PS52035"/>
    </source>
</evidence>
<feature type="domain" description="Peptidase M14" evidence="7">
    <location>
        <begin position="1065"/>
        <end position="1342"/>
    </location>
</feature>
<proteinExistence type="inferred from homology"/>
<dbReference type="SUPFAM" id="SSF53187">
    <property type="entry name" value="Zn-dependent exopeptidases"/>
    <property type="match status" value="1"/>
</dbReference>
<evidence type="ECO:0000256" key="1">
    <source>
        <dbReference type="ARBA" id="ARBA00001947"/>
    </source>
</evidence>
<dbReference type="OrthoDB" id="10253041at2759"/>
<dbReference type="GO" id="GO:0006508">
    <property type="term" value="P:proteolysis"/>
    <property type="evidence" value="ECO:0007669"/>
    <property type="project" value="InterPro"/>
</dbReference>
<feature type="region of interest" description="Disordered" evidence="6">
    <location>
        <begin position="644"/>
        <end position="681"/>
    </location>
</feature>
<dbReference type="InterPro" id="IPR016024">
    <property type="entry name" value="ARM-type_fold"/>
</dbReference>
<feature type="compositionally biased region" description="Polar residues" evidence="6">
    <location>
        <begin position="707"/>
        <end position="724"/>
    </location>
</feature>
<comment type="cofactor">
    <cofactor evidence="1">
        <name>Zn(2+)</name>
        <dbReference type="ChEBI" id="CHEBI:29105"/>
    </cofactor>
</comment>
<dbReference type="Gene3D" id="1.25.10.10">
    <property type="entry name" value="Leucine-rich Repeat Variant"/>
    <property type="match status" value="1"/>
</dbReference>
<feature type="compositionally biased region" description="Low complexity" evidence="6">
    <location>
        <begin position="787"/>
        <end position="804"/>
    </location>
</feature>
<accession>A0A8K1CJ94</accession>
<name>A0A8K1CJ94_PYTOL</name>
<dbReference type="EC" id="3.4.17.24" evidence="4"/>
<organism evidence="8 9">
    <name type="scientific">Pythium oligandrum</name>
    <name type="common">Mycoparasitic fungus</name>
    <dbReference type="NCBI Taxonomy" id="41045"/>
    <lineage>
        <taxon>Eukaryota</taxon>
        <taxon>Sar</taxon>
        <taxon>Stramenopiles</taxon>
        <taxon>Oomycota</taxon>
        <taxon>Peronosporomycetes</taxon>
        <taxon>Pythiales</taxon>
        <taxon>Pythiaceae</taxon>
        <taxon>Pythium</taxon>
    </lineage>
</organism>
<dbReference type="GO" id="GO:0008270">
    <property type="term" value="F:zinc ion binding"/>
    <property type="evidence" value="ECO:0007669"/>
    <property type="project" value="InterPro"/>
</dbReference>
<evidence type="ECO:0000313" key="8">
    <source>
        <dbReference type="EMBL" id="TMW63458.1"/>
    </source>
</evidence>
<evidence type="ECO:0000256" key="6">
    <source>
        <dbReference type="SAM" id="MobiDB-lite"/>
    </source>
</evidence>
<feature type="compositionally biased region" description="Acidic residues" evidence="6">
    <location>
        <begin position="644"/>
        <end position="654"/>
    </location>
</feature>
<dbReference type="InterPro" id="IPR050821">
    <property type="entry name" value="Cytosolic_carboxypeptidase"/>
</dbReference>
<dbReference type="InterPro" id="IPR000834">
    <property type="entry name" value="Peptidase_M14"/>
</dbReference>
<feature type="compositionally biased region" description="Basic and acidic residues" evidence="6">
    <location>
        <begin position="579"/>
        <end position="593"/>
    </location>
</feature>
<dbReference type="EMBL" id="SPLM01000072">
    <property type="protein sequence ID" value="TMW63458.1"/>
    <property type="molecule type" value="Genomic_DNA"/>
</dbReference>
<dbReference type="InterPro" id="IPR011989">
    <property type="entry name" value="ARM-like"/>
</dbReference>
<dbReference type="PANTHER" id="PTHR12756">
    <property type="entry name" value="CYTOSOLIC CARBOXYPEPTIDASE"/>
    <property type="match status" value="1"/>
</dbReference>
<dbReference type="Proteomes" id="UP000794436">
    <property type="component" value="Unassembled WGS sequence"/>
</dbReference>
<dbReference type="Pfam" id="PF18027">
    <property type="entry name" value="Pepdidase_M14_N"/>
    <property type="match status" value="1"/>
</dbReference>
<dbReference type="Pfam" id="PF00246">
    <property type="entry name" value="Peptidase_M14"/>
    <property type="match status" value="1"/>
</dbReference>
<comment type="similarity">
    <text evidence="2 5">Belongs to the peptidase M14 family.</text>
</comment>
<sequence length="1384" mass="153997">MSSVQVLLSGLQDPRRTTAEGFRTTLLDLLTICRYDEPKAELIRSGGLDILAEFVATEILAASAFVDVMDVVLELVLVLVTENTHLGKTRIVERPPLLTLPLHCIRLYSQRKSSKKRNKLFRMALELLDVISFTEMSRRTAHSEQVILTLLRVMENPEEEPCLLLIVTEMLVCYLEGNSTGIHFAAKYNAITILLRLVTTPSERQDAKRSALEALLVIADVKDLIPIIMANNAVHAVGGCLRGRCSSSCHRTEYAALRLLLRLAEHSQIYGQMVNEEMIPWLFQLIERHTPHHLDIIKVACSLLDGIAAFAHSCKLDLSPFIYKGPPCRGLVLVQAANEHGHEPSLVASVFRFFVHVARNPVELPMVLNSETIEGLLSLYVHSSGTTSSYRAEISTYLVRFVTLLSRSTIETITLKNEDLSLPALFLCLRSHTSDLQFASQVFAIVSKNWRARSTPPRSAHSIAGFVAIAVQLLRDHTHITAHSHWMELMELYNFLREVLVSTDGGQVVLACGGKVLHAVLQERSDGSQSSLQLRPTSENASGGYGDVQGRAAVKGMIAIVLKMLGDVISTADLAVTDSSKDSMRGESRESRRLRSQYSGRFHNGEVQYSSYIEDVMRRERSCVFRPATADPGMDLDEVGSMVDEEDDSLDGENEAGCQQFDDDSGEYGEPGDVSGEIEEEDDIVVEGNDDDSDGAEDTEQVVLASTPAQNSLAQLTQRDSSPTPRDGSSAAIADPVAAECLPRHLILPDKELKSIDYVELEERPFFYVDHQNGIQYPRHPYQARHSASSSSSSSSAARSKSAAQPLVDESPANLEPSRAPDPARLASFVEQATLRRQQFINADPSVRARMVYENAAVYEAGGADSATRGHLTGRVCQLQHLYSVPETTKAFAQAPVLTFDSHFESGNLEQAIQIGEYEYDLVLRRDLHTTGNMQWFYFAVSNIPSAAPPGGTKYRFNIINLCKPDSLFNQGLQPVLYSVKDAQRRGICWRRSGEDIYYFPNPFIRPCKNHSSNTKATDPATDNQGNDGDSGPKTESTSSGGFYTLTFTLTFENPGDTYLIAHSYPYTFTDHQRHLAHILQAQRTSGRRSPQILRHNVLCSTVSGRPCDVLTITDFSVGNAELRSRKAIILTARVHPGEAQASWIMRGIIDFLLSNSDAARVLRRLFVFTIVPMLNPDGVFYGNSRCSLSACDLNRQWHQPSQDAHPTIYHTKELIRREFSSRGIVFFCDIHGHSRKKNVFMYGCDTKKRPNPRARAFARLFSLQPTAKRYISFLDCSFKVSKDKETTARVVLSNEFRLAWCFTLEASFCGASFGELQDSHFNTKHLQQVGRALCESLFHACVSESALRERLLSLVDDRSVSLAAYIENSLLESGLSVEEPEYR</sequence>
<evidence type="ECO:0000256" key="4">
    <source>
        <dbReference type="ARBA" id="ARBA00026108"/>
    </source>
</evidence>
<evidence type="ECO:0000313" key="9">
    <source>
        <dbReference type="Proteomes" id="UP000794436"/>
    </source>
</evidence>
<feature type="region of interest" description="Disordered" evidence="6">
    <location>
        <begin position="1011"/>
        <end position="1038"/>
    </location>
</feature>
<protein>
    <recommendedName>
        <fullName evidence="4">tubulin-glutamate carboxypeptidase</fullName>
        <ecNumber evidence="4">3.4.17.24</ecNumber>
    </recommendedName>
</protein>
<evidence type="ECO:0000256" key="2">
    <source>
        <dbReference type="ARBA" id="ARBA00005988"/>
    </source>
</evidence>
<dbReference type="GO" id="GO:0004181">
    <property type="term" value="F:metallocarboxypeptidase activity"/>
    <property type="evidence" value="ECO:0007669"/>
    <property type="project" value="InterPro"/>
</dbReference>
<dbReference type="Gene3D" id="3.40.630.10">
    <property type="entry name" value="Zn peptidases"/>
    <property type="match status" value="1"/>
</dbReference>
<evidence type="ECO:0000256" key="5">
    <source>
        <dbReference type="PROSITE-ProRule" id="PRU01379"/>
    </source>
</evidence>
<dbReference type="PANTHER" id="PTHR12756:SF11">
    <property type="entry name" value="CYTOSOLIC CARBOXYPEPTIDASE 1"/>
    <property type="match status" value="1"/>
</dbReference>
<feature type="active site" description="Proton donor/acceptor" evidence="5">
    <location>
        <position position="1306"/>
    </location>
</feature>
<dbReference type="PROSITE" id="PS52035">
    <property type="entry name" value="PEPTIDASE_M14"/>
    <property type="match status" value="1"/>
</dbReference>
<reference evidence="8" key="1">
    <citation type="submission" date="2019-03" db="EMBL/GenBank/DDBJ databases">
        <title>Long read genome sequence of the mycoparasitic Pythium oligandrum ATCC 38472 isolated from sugarbeet rhizosphere.</title>
        <authorList>
            <person name="Gaulin E."/>
        </authorList>
    </citation>
    <scope>NUCLEOTIDE SEQUENCE</scope>
    <source>
        <strain evidence="8">ATCC 38472_TT</strain>
    </source>
</reference>